<dbReference type="Proteomes" id="UP000377595">
    <property type="component" value="Unassembled WGS sequence"/>
</dbReference>
<dbReference type="AlphaFoldDB" id="A0A5M3XBN0"/>
<name>A0A5M3XBN0_9ACTN</name>
<proteinExistence type="predicted"/>
<reference evidence="1 2" key="1">
    <citation type="submission" date="2019-10" db="EMBL/GenBank/DDBJ databases">
        <title>Whole genome shotgun sequence of Acrocarpospora pleiomorpha NBRC 16267.</title>
        <authorList>
            <person name="Ichikawa N."/>
            <person name="Kimura A."/>
            <person name="Kitahashi Y."/>
            <person name="Komaki H."/>
            <person name="Oguchi A."/>
        </authorList>
    </citation>
    <scope>NUCLEOTIDE SEQUENCE [LARGE SCALE GENOMIC DNA]</scope>
    <source>
        <strain evidence="1 2">NBRC 16267</strain>
    </source>
</reference>
<keyword evidence="2" id="KW-1185">Reference proteome</keyword>
<comment type="caution">
    <text evidence="1">The sequence shown here is derived from an EMBL/GenBank/DDBJ whole genome shotgun (WGS) entry which is preliminary data.</text>
</comment>
<gene>
    <name evidence="1" type="ORF">Aple_014250</name>
</gene>
<sequence length="91" mass="10447">MLAQRVVVAGRGEFQLAKQDRRRTRDHQRVGVLVRSDTARRARDTGLQAFDRADRRLDGDRQRRIVRGHAGVPVPPGAWVWSWWVWACGCA</sequence>
<evidence type="ECO:0000313" key="2">
    <source>
        <dbReference type="Proteomes" id="UP000377595"/>
    </source>
</evidence>
<accession>A0A5M3XBN0</accession>
<dbReference type="EMBL" id="BLAF01000007">
    <property type="protein sequence ID" value="GES18530.1"/>
    <property type="molecule type" value="Genomic_DNA"/>
</dbReference>
<protein>
    <submittedName>
        <fullName evidence="1">Uncharacterized protein</fullName>
    </submittedName>
</protein>
<evidence type="ECO:0000313" key="1">
    <source>
        <dbReference type="EMBL" id="GES18530.1"/>
    </source>
</evidence>
<organism evidence="1 2">
    <name type="scientific">Acrocarpospora pleiomorpha</name>
    <dbReference type="NCBI Taxonomy" id="90975"/>
    <lineage>
        <taxon>Bacteria</taxon>
        <taxon>Bacillati</taxon>
        <taxon>Actinomycetota</taxon>
        <taxon>Actinomycetes</taxon>
        <taxon>Streptosporangiales</taxon>
        <taxon>Streptosporangiaceae</taxon>
        <taxon>Acrocarpospora</taxon>
    </lineage>
</organism>